<dbReference type="STRING" id="568860.SAMN05421811_126105"/>
<organism evidence="2 3">
    <name type="scientific">Nonomuraea wenchangensis</name>
    <dbReference type="NCBI Taxonomy" id="568860"/>
    <lineage>
        <taxon>Bacteria</taxon>
        <taxon>Bacillati</taxon>
        <taxon>Actinomycetota</taxon>
        <taxon>Actinomycetes</taxon>
        <taxon>Streptosporangiales</taxon>
        <taxon>Streptosporangiaceae</taxon>
        <taxon>Nonomuraea</taxon>
    </lineage>
</organism>
<name>A0A1I0LT56_9ACTN</name>
<gene>
    <name evidence="2" type="ORF">SAMN05421811_126105</name>
</gene>
<evidence type="ECO:0000256" key="1">
    <source>
        <dbReference type="SAM" id="Phobius"/>
    </source>
</evidence>
<accession>A0A1I0LT56</accession>
<feature type="transmembrane region" description="Helical" evidence="1">
    <location>
        <begin position="6"/>
        <end position="24"/>
    </location>
</feature>
<reference evidence="2 3" key="1">
    <citation type="submission" date="2016-10" db="EMBL/GenBank/DDBJ databases">
        <authorList>
            <person name="de Groot N.N."/>
        </authorList>
    </citation>
    <scope>NUCLEOTIDE SEQUENCE [LARGE SCALE GENOMIC DNA]</scope>
    <source>
        <strain evidence="2 3">CGMCC 4.5598</strain>
    </source>
</reference>
<keyword evidence="1" id="KW-1133">Transmembrane helix</keyword>
<proteinExistence type="predicted"/>
<evidence type="ECO:0000313" key="2">
    <source>
        <dbReference type="EMBL" id="SEU46115.1"/>
    </source>
</evidence>
<sequence>MTWVEIVQTLALVSVAITLIMRARRRGRTAQDRRQLRTAIILMFACWFGGMLLVRITAWTA</sequence>
<evidence type="ECO:0000313" key="3">
    <source>
        <dbReference type="Proteomes" id="UP000199361"/>
    </source>
</evidence>
<keyword evidence="1" id="KW-0472">Membrane</keyword>
<keyword evidence="1" id="KW-0812">Transmembrane</keyword>
<dbReference type="Proteomes" id="UP000199361">
    <property type="component" value="Unassembled WGS sequence"/>
</dbReference>
<dbReference type="RefSeq" id="WP_091093937.1">
    <property type="nucleotide sequence ID" value="NZ_FOHX01000026.1"/>
</dbReference>
<protein>
    <submittedName>
        <fullName evidence="2">Uncharacterized protein</fullName>
    </submittedName>
</protein>
<dbReference type="EMBL" id="FOHX01000026">
    <property type="protein sequence ID" value="SEU46115.1"/>
    <property type="molecule type" value="Genomic_DNA"/>
</dbReference>
<feature type="transmembrane region" description="Helical" evidence="1">
    <location>
        <begin position="36"/>
        <end position="58"/>
    </location>
</feature>
<keyword evidence="3" id="KW-1185">Reference proteome</keyword>
<dbReference type="AlphaFoldDB" id="A0A1I0LT56"/>